<organism evidence="2 3">
    <name type="scientific">Porites lobata</name>
    <dbReference type="NCBI Taxonomy" id="104759"/>
    <lineage>
        <taxon>Eukaryota</taxon>
        <taxon>Metazoa</taxon>
        <taxon>Cnidaria</taxon>
        <taxon>Anthozoa</taxon>
        <taxon>Hexacorallia</taxon>
        <taxon>Scleractinia</taxon>
        <taxon>Fungiina</taxon>
        <taxon>Poritidae</taxon>
        <taxon>Porites</taxon>
    </lineage>
</organism>
<accession>A0ABN8NW91</accession>
<protein>
    <recommendedName>
        <fullName evidence="1">TLDc domain-containing protein</fullName>
    </recommendedName>
</protein>
<dbReference type="PROSITE" id="PS51886">
    <property type="entry name" value="TLDC"/>
    <property type="match status" value="3"/>
</dbReference>
<dbReference type="EMBL" id="CALNXK010000038">
    <property type="protein sequence ID" value="CAH3123372.1"/>
    <property type="molecule type" value="Genomic_DNA"/>
</dbReference>
<feature type="domain" description="TLDc" evidence="1">
    <location>
        <begin position="14"/>
        <end position="179"/>
    </location>
</feature>
<feature type="domain" description="TLDc" evidence="1">
    <location>
        <begin position="378"/>
        <end position="545"/>
    </location>
</feature>
<feature type="non-terminal residue" evidence="2">
    <location>
        <position position="1"/>
    </location>
</feature>
<dbReference type="Pfam" id="PF07534">
    <property type="entry name" value="TLD"/>
    <property type="match status" value="3"/>
</dbReference>
<feature type="domain" description="TLDc" evidence="1">
    <location>
        <begin position="197"/>
        <end position="362"/>
    </location>
</feature>
<evidence type="ECO:0000313" key="2">
    <source>
        <dbReference type="EMBL" id="CAH3123372.1"/>
    </source>
</evidence>
<sequence>LGDIEQSAILGYNPSLKQEYIDTLTSYLSPILQSRYTGWKKCYQATVDDWEPSSFRVKCTYKGPTVTLVRYGNYTLGGYTKLIWKSVYGYSSSYKKDSKAFLFTLYNAGGHKPEKLPIKSSTYAIYDSYSYNPTFGGGHDLRVIRSSISVNCHSYACPQHPFASKTSFSANEVEVFYESTLTDSETIEDSAILSSNSTMRQTYIDKLASYLAPVLQSGSTGWRKCYQATVHGWDTKNFHLRCNYKGPTVTIVRFGKYIFGAYASVSWQGKIYVSCGYRKDTKSFLFTLHNTNGYYPEKLALTNSQYAIYDCYSYPPRFGSDLRLEPTSRTSSSGCYAYACASYPLISPTSFKPDEIEVFNEEAPPEDIVDSNILSWDADMRQTYIDKLISYLAPVLTSGSVGWKKCYQATVHGWDAETFHYTCNKKGPTVCIVRYGDYIFGGYTSISWKGMRGGFCGSRSDSKAFLFTLYNTNGSFPEKLAVTNNYAVYDCYPYIAVFGSGHDLRLYNGRYNSTIRCGYSYPCPQNSFLPQTYFIPSEIEVFYEATT</sequence>
<dbReference type="InterPro" id="IPR006571">
    <property type="entry name" value="TLDc_dom"/>
</dbReference>
<reference evidence="2 3" key="1">
    <citation type="submission" date="2022-05" db="EMBL/GenBank/DDBJ databases">
        <authorList>
            <consortium name="Genoscope - CEA"/>
            <person name="William W."/>
        </authorList>
    </citation>
    <scope>NUCLEOTIDE SEQUENCE [LARGE SCALE GENOMIC DNA]</scope>
</reference>
<comment type="caution">
    <text evidence="2">The sequence shown here is derived from an EMBL/GenBank/DDBJ whole genome shotgun (WGS) entry which is preliminary data.</text>
</comment>
<name>A0ABN8NW91_9CNID</name>
<dbReference type="SMART" id="SM00584">
    <property type="entry name" value="TLDc"/>
    <property type="match status" value="1"/>
</dbReference>
<dbReference type="PANTHER" id="PTHR23354">
    <property type="entry name" value="NUCLEOLAR PROTEIN 7/ESTROGEN RECEPTOR COACTIVATOR-RELATED"/>
    <property type="match status" value="1"/>
</dbReference>
<keyword evidence="3" id="KW-1185">Reference proteome</keyword>
<dbReference type="Proteomes" id="UP001159405">
    <property type="component" value="Unassembled WGS sequence"/>
</dbReference>
<gene>
    <name evidence="2" type="ORF">PLOB_00029921</name>
</gene>
<evidence type="ECO:0000259" key="1">
    <source>
        <dbReference type="PROSITE" id="PS51886"/>
    </source>
</evidence>
<evidence type="ECO:0000313" key="3">
    <source>
        <dbReference type="Proteomes" id="UP001159405"/>
    </source>
</evidence>
<proteinExistence type="predicted"/>